<dbReference type="SUPFAM" id="SSF64182">
    <property type="entry name" value="DHH phosphoesterases"/>
    <property type="match status" value="1"/>
</dbReference>
<dbReference type="AlphaFoldDB" id="A0A2I8VGG9"/>
<feature type="domain" description="DHHA1" evidence="4">
    <location>
        <begin position="294"/>
        <end position="377"/>
    </location>
</feature>
<dbReference type="PANTHER" id="PTHR47618">
    <property type="entry name" value="BIFUNCTIONAL OLIGORIBONUCLEASE AND PAP PHOSPHATASE NRNA"/>
    <property type="match status" value="1"/>
</dbReference>
<feature type="region of interest" description="Disordered" evidence="1">
    <location>
        <begin position="359"/>
        <end position="383"/>
    </location>
</feature>
<evidence type="ECO:0000313" key="6">
    <source>
        <dbReference type="Proteomes" id="UP000236584"/>
    </source>
</evidence>
<dbReference type="InterPro" id="IPR038763">
    <property type="entry name" value="DHH_sf"/>
</dbReference>
<evidence type="ECO:0000259" key="4">
    <source>
        <dbReference type="Pfam" id="PF02272"/>
    </source>
</evidence>
<dbReference type="GO" id="GO:0003676">
    <property type="term" value="F:nucleic acid binding"/>
    <property type="evidence" value="ECO:0007669"/>
    <property type="project" value="InterPro"/>
</dbReference>
<keyword evidence="2" id="KW-1133">Transmembrane helix</keyword>
<keyword evidence="6" id="KW-1185">Reference proteome</keyword>
<proteinExistence type="predicted"/>
<dbReference type="EMBL" id="CP026309">
    <property type="protein sequence ID" value="AUV81025.1"/>
    <property type="molecule type" value="Genomic_DNA"/>
</dbReference>
<dbReference type="Pfam" id="PF02272">
    <property type="entry name" value="DHHA1"/>
    <property type="match status" value="1"/>
</dbReference>
<evidence type="ECO:0000313" key="5">
    <source>
        <dbReference type="EMBL" id="AUV81025.1"/>
    </source>
</evidence>
<sequence length="407" mass="43131">MTHRTDRVGMSARIEPLVLLQDIGSVLDGAESFVRTYPELAVAVAFAAVALVGGAYALLRFKRPMGTRFLETLASRDEVVVLMHPNPDPDAMAAAIGVACIARQVGTEATLQYTGQIRHQENRAFRTVLDLDMDAIDHVSDLAAEAVVLVDHNEPRGFAGAEGILPFAVVDHHPGDGTGEAFTDVRTGYGSCSSIVAEYFRDIGATPVPPDMHASEVTAEYTLPSTVSTGLLYGILTDTNRLTAGCSAPDFSAAGYLYPGIDEDLLNRIANPEVSKEVLEAKARAIAGRQVQGPFLVSDIGALSNLDAIPQAADELIKMEGVTATVVVGEKNGNIYLSGRSRDDRVHMGRTLETALTDVPGSSAGGHARMGGAQITHSDGVVDTDGGARIEREVLVKRLFDSMSGET</sequence>
<accession>A0A2I8VGG9</accession>
<dbReference type="InterPro" id="IPR001667">
    <property type="entry name" value="DDH_dom"/>
</dbReference>
<keyword evidence="2" id="KW-0812">Transmembrane</keyword>
<protein>
    <submittedName>
        <fullName evidence="5">RNA-binding protein</fullName>
    </submittedName>
</protein>
<dbReference type="InterPro" id="IPR051319">
    <property type="entry name" value="Oligoribo/pAp-PDE_c-di-AMP_PDE"/>
</dbReference>
<dbReference type="Gene3D" id="3.90.1640.10">
    <property type="entry name" value="inorganic pyrophosphatase (n-terminal core)"/>
    <property type="match status" value="1"/>
</dbReference>
<evidence type="ECO:0000256" key="1">
    <source>
        <dbReference type="SAM" id="MobiDB-lite"/>
    </source>
</evidence>
<dbReference type="Pfam" id="PF01368">
    <property type="entry name" value="DHH"/>
    <property type="match status" value="1"/>
</dbReference>
<feature type="domain" description="DDH" evidence="3">
    <location>
        <begin position="79"/>
        <end position="201"/>
    </location>
</feature>
<dbReference type="OrthoDB" id="194842at2157"/>
<keyword evidence="2" id="KW-0472">Membrane</keyword>
<dbReference type="InterPro" id="IPR003156">
    <property type="entry name" value="DHHA1_dom"/>
</dbReference>
<evidence type="ECO:0000256" key="2">
    <source>
        <dbReference type="SAM" id="Phobius"/>
    </source>
</evidence>
<reference evidence="5 6" key="1">
    <citation type="submission" date="2018-01" db="EMBL/GenBank/DDBJ databases">
        <title>Complete genome sequence of Salinigranum rubrum GX10T, an extremely halophilic archaeon isolated from a marine solar saltern.</title>
        <authorList>
            <person name="Han S."/>
        </authorList>
    </citation>
    <scope>NUCLEOTIDE SEQUENCE [LARGE SCALE GENOMIC DNA]</scope>
    <source>
        <strain evidence="5 6">GX10</strain>
    </source>
</reference>
<organism evidence="5 6">
    <name type="scientific">Salinigranum rubrum</name>
    <dbReference type="NCBI Taxonomy" id="755307"/>
    <lineage>
        <taxon>Archaea</taxon>
        <taxon>Methanobacteriati</taxon>
        <taxon>Methanobacteriota</taxon>
        <taxon>Stenosarchaea group</taxon>
        <taxon>Halobacteria</taxon>
        <taxon>Halobacteriales</taxon>
        <taxon>Haloferacaceae</taxon>
        <taxon>Salinigranum</taxon>
    </lineage>
</organism>
<evidence type="ECO:0000259" key="3">
    <source>
        <dbReference type="Pfam" id="PF01368"/>
    </source>
</evidence>
<name>A0A2I8VGG9_9EURY</name>
<gene>
    <name evidence="5" type="ORF">C2R22_04575</name>
</gene>
<dbReference type="Proteomes" id="UP000236584">
    <property type="component" value="Chromosome"/>
</dbReference>
<dbReference type="KEGG" id="srub:C2R22_04575"/>
<feature type="transmembrane region" description="Helical" evidence="2">
    <location>
        <begin position="40"/>
        <end position="59"/>
    </location>
</feature>
<dbReference type="PANTHER" id="PTHR47618:SF1">
    <property type="entry name" value="BIFUNCTIONAL OLIGORIBONUCLEASE AND PAP PHOSPHATASE NRNA"/>
    <property type="match status" value="1"/>
</dbReference>